<feature type="coiled-coil region" evidence="3">
    <location>
        <begin position="487"/>
        <end position="514"/>
    </location>
</feature>
<sequence length="515" mass="59176">MKFKILTVALLILLNIINGCHVDVKSGIDKKKLSEKPNIIFLLADDLRSTALGCMGNSHVITPNIDELAGQSVMFLNAYHVAPICMPSRTSIMTGKYLGTHGSGFDRPTNYVITKEEFETSYPVLLRNSGYYTGFIGKFGFAVSEGPEKLVDKGYENKQEYMPKKHFDVWNGFPGQGSYRLGKGGTFNGYENIWHSDHLNEFMGHQAIEFIEKANKENKPFCLSVSFKAPHAPFDPQEQFRKLYDKEKIPRMNNDSPEYYYELPKVVQLKSRNADWYFGRMNRPDWHIEIDSTYEMFIKNYYSLITGLDNVVGQIRQKVDDLGIAGKTVIIFTSDNGFFCGSRQLMGKAILYDESAKAPLIVYDPRYMKEKKGITEQGLVSIIDIAPTILSLADVAKPESMPGESIMPIVWNEKEEINDAVYGENNFDNNQPVISEVKNPDNYQSIRSKYVRTKNFKYIRYPECHPEIEELFEINKDTLEANNLVHLPEYEDIVREMREKLDSFEKEYVRYHNTP</sequence>
<gene>
    <name evidence="5" type="ORF">GM418_02375</name>
</gene>
<evidence type="ECO:0000256" key="3">
    <source>
        <dbReference type="SAM" id="Coils"/>
    </source>
</evidence>
<reference evidence="5 6" key="1">
    <citation type="submission" date="2019-11" db="EMBL/GenBank/DDBJ databases">
        <authorList>
            <person name="Zheng R.K."/>
            <person name="Sun C.M."/>
        </authorList>
    </citation>
    <scope>NUCLEOTIDE SEQUENCE [LARGE SCALE GENOMIC DNA]</scope>
    <source>
        <strain evidence="5 6">WC007</strain>
    </source>
</reference>
<dbReference type="Gene3D" id="3.40.720.10">
    <property type="entry name" value="Alkaline Phosphatase, subunit A"/>
    <property type="match status" value="1"/>
</dbReference>
<keyword evidence="2 5" id="KW-0378">Hydrolase</keyword>
<dbReference type="RefSeq" id="WP_158862772.1">
    <property type="nucleotide sequence ID" value="NZ_CP046401.1"/>
</dbReference>
<dbReference type="Pfam" id="PF00884">
    <property type="entry name" value="Sulfatase"/>
    <property type="match status" value="1"/>
</dbReference>
<proteinExistence type="predicted"/>
<keyword evidence="6" id="KW-1185">Reference proteome</keyword>
<keyword evidence="3" id="KW-0175">Coiled coil</keyword>
<protein>
    <submittedName>
        <fullName evidence="5">Sulfatase-like hydrolase/transferase</fullName>
    </submittedName>
</protein>
<keyword evidence="1" id="KW-0479">Metal-binding</keyword>
<dbReference type="AlphaFoldDB" id="A0A6I6JN96"/>
<organism evidence="5 6">
    <name type="scientific">Maribellus comscasis</name>
    <dbReference type="NCBI Taxonomy" id="2681766"/>
    <lineage>
        <taxon>Bacteria</taxon>
        <taxon>Pseudomonadati</taxon>
        <taxon>Bacteroidota</taxon>
        <taxon>Bacteroidia</taxon>
        <taxon>Marinilabiliales</taxon>
        <taxon>Prolixibacteraceae</taxon>
        <taxon>Maribellus</taxon>
    </lineage>
</organism>
<dbReference type="KEGG" id="mcos:GM418_02375"/>
<evidence type="ECO:0000313" key="5">
    <source>
        <dbReference type="EMBL" id="QGY42538.1"/>
    </source>
</evidence>
<dbReference type="PANTHER" id="PTHR45953:SF1">
    <property type="entry name" value="IDURONATE 2-SULFATASE"/>
    <property type="match status" value="1"/>
</dbReference>
<name>A0A6I6JN96_9BACT</name>
<evidence type="ECO:0000256" key="2">
    <source>
        <dbReference type="ARBA" id="ARBA00022801"/>
    </source>
</evidence>
<keyword evidence="5" id="KW-0808">Transferase</keyword>
<dbReference type="InterPro" id="IPR017850">
    <property type="entry name" value="Alkaline_phosphatase_core_sf"/>
</dbReference>
<dbReference type="PANTHER" id="PTHR45953">
    <property type="entry name" value="IDURONATE 2-SULFATASE"/>
    <property type="match status" value="1"/>
</dbReference>
<dbReference type="InterPro" id="IPR000917">
    <property type="entry name" value="Sulfatase_N"/>
</dbReference>
<dbReference type="GO" id="GO:0016740">
    <property type="term" value="F:transferase activity"/>
    <property type="evidence" value="ECO:0007669"/>
    <property type="project" value="UniProtKB-KW"/>
</dbReference>
<dbReference type="GO" id="GO:0005737">
    <property type="term" value="C:cytoplasm"/>
    <property type="evidence" value="ECO:0007669"/>
    <property type="project" value="TreeGrafter"/>
</dbReference>
<dbReference type="Proteomes" id="UP000428260">
    <property type="component" value="Chromosome"/>
</dbReference>
<evidence type="ECO:0000256" key="1">
    <source>
        <dbReference type="ARBA" id="ARBA00022723"/>
    </source>
</evidence>
<accession>A0A6I6JN96</accession>
<dbReference type="EMBL" id="CP046401">
    <property type="protein sequence ID" value="QGY42538.1"/>
    <property type="molecule type" value="Genomic_DNA"/>
</dbReference>
<dbReference type="SUPFAM" id="SSF53649">
    <property type="entry name" value="Alkaline phosphatase-like"/>
    <property type="match status" value="1"/>
</dbReference>
<evidence type="ECO:0000259" key="4">
    <source>
        <dbReference type="Pfam" id="PF00884"/>
    </source>
</evidence>
<feature type="domain" description="Sulfatase N-terminal" evidence="4">
    <location>
        <begin position="37"/>
        <end position="395"/>
    </location>
</feature>
<dbReference type="GO" id="GO:0008484">
    <property type="term" value="F:sulfuric ester hydrolase activity"/>
    <property type="evidence" value="ECO:0007669"/>
    <property type="project" value="TreeGrafter"/>
</dbReference>
<dbReference type="GO" id="GO:0046872">
    <property type="term" value="F:metal ion binding"/>
    <property type="evidence" value="ECO:0007669"/>
    <property type="project" value="UniProtKB-KW"/>
</dbReference>
<evidence type="ECO:0000313" key="6">
    <source>
        <dbReference type="Proteomes" id="UP000428260"/>
    </source>
</evidence>